<dbReference type="Proteomes" id="UP000431485">
    <property type="component" value="Unassembled WGS sequence"/>
</dbReference>
<organism evidence="1 2">
    <name type="scientific">Pseudomonas karstica</name>
    <dbReference type="NCBI Taxonomy" id="1055468"/>
    <lineage>
        <taxon>Bacteria</taxon>
        <taxon>Pseudomonadati</taxon>
        <taxon>Pseudomonadota</taxon>
        <taxon>Gammaproteobacteria</taxon>
        <taxon>Pseudomonadales</taxon>
        <taxon>Pseudomonadaceae</taxon>
        <taxon>Pseudomonas</taxon>
    </lineage>
</organism>
<sequence length="83" mass="9229">MLVVDNVQLIRSLLDQLSTDTEIDSVDLIGDQEQILFGLREMVRLGLISGAHHYSGYCDPTGPLFSSVSAIRLTKRGIILKER</sequence>
<dbReference type="EMBL" id="WLYI01000012">
    <property type="protein sequence ID" value="MTD19659.1"/>
    <property type="molecule type" value="Genomic_DNA"/>
</dbReference>
<proteinExistence type="predicted"/>
<accession>A0A7X2RSY3</accession>
<comment type="caution">
    <text evidence="1">The sequence shown here is derived from an EMBL/GenBank/DDBJ whole genome shotgun (WGS) entry which is preliminary data.</text>
</comment>
<dbReference type="RefSeq" id="WP_154743353.1">
    <property type="nucleotide sequence ID" value="NZ_JBHSTG010000001.1"/>
</dbReference>
<reference evidence="1 2" key="1">
    <citation type="submission" date="2019-11" db="EMBL/GenBank/DDBJ databases">
        <title>Pseudmonas karstica sp. nov. and Pseudomonas spelaei sp. nov. from caves.</title>
        <authorList>
            <person name="Zeman M."/>
        </authorList>
    </citation>
    <scope>NUCLEOTIDE SEQUENCE [LARGE SCALE GENOMIC DNA]</scope>
    <source>
        <strain evidence="1 2">CCM 7891</strain>
    </source>
</reference>
<keyword evidence="2" id="KW-1185">Reference proteome</keyword>
<protein>
    <submittedName>
        <fullName evidence="1">Uncharacterized protein</fullName>
    </submittedName>
</protein>
<evidence type="ECO:0000313" key="1">
    <source>
        <dbReference type="EMBL" id="MTD19659.1"/>
    </source>
</evidence>
<dbReference type="OrthoDB" id="7027821at2"/>
<evidence type="ECO:0000313" key="2">
    <source>
        <dbReference type="Proteomes" id="UP000431485"/>
    </source>
</evidence>
<dbReference type="AlphaFoldDB" id="A0A7X2RSY3"/>
<gene>
    <name evidence="1" type="ORF">GIR22_11045</name>
</gene>
<name>A0A7X2RSY3_9PSED</name>